<dbReference type="Proteomes" id="UP001356427">
    <property type="component" value="Unassembled WGS sequence"/>
</dbReference>
<organism evidence="1 2">
    <name type="scientific">Coregonus suidteri</name>
    <dbReference type="NCBI Taxonomy" id="861788"/>
    <lineage>
        <taxon>Eukaryota</taxon>
        <taxon>Metazoa</taxon>
        <taxon>Chordata</taxon>
        <taxon>Craniata</taxon>
        <taxon>Vertebrata</taxon>
        <taxon>Euteleostomi</taxon>
        <taxon>Actinopterygii</taxon>
        <taxon>Neopterygii</taxon>
        <taxon>Teleostei</taxon>
        <taxon>Protacanthopterygii</taxon>
        <taxon>Salmoniformes</taxon>
        <taxon>Salmonidae</taxon>
        <taxon>Coregoninae</taxon>
        <taxon>Coregonus</taxon>
    </lineage>
</organism>
<comment type="caution">
    <text evidence="1">The sequence shown here is derived from an EMBL/GenBank/DDBJ whole genome shotgun (WGS) entry which is preliminary data.</text>
</comment>
<dbReference type="AlphaFoldDB" id="A0AAN8R9J9"/>
<sequence>MEKLYSHYYHSPTPAFTYDTHHYLGTIATAAASVSLTKVVALGIAPWGLVHNRQQLVNPQGSFPARYYFQNTSGLMLPGQQTTRPSFWWMMGV</sequence>
<name>A0AAN8R9J9_9TELE</name>
<accession>A0AAN8R9J9</accession>
<evidence type="ECO:0000313" key="2">
    <source>
        <dbReference type="Proteomes" id="UP001356427"/>
    </source>
</evidence>
<proteinExistence type="predicted"/>
<keyword evidence="2" id="KW-1185">Reference proteome</keyword>
<gene>
    <name evidence="1" type="ORF">J4Q44_G00012010</name>
</gene>
<evidence type="ECO:0000313" key="1">
    <source>
        <dbReference type="EMBL" id="KAK6329223.1"/>
    </source>
</evidence>
<reference evidence="1 2" key="1">
    <citation type="submission" date="2021-04" db="EMBL/GenBank/DDBJ databases">
        <authorList>
            <person name="De Guttry C."/>
            <person name="Zahm M."/>
            <person name="Klopp C."/>
            <person name="Cabau C."/>
            <person name="Louis A."/>
            <person name="Berthelot C."/>
            <person name="Parey E."/>
            <person name="Roest Crollius H."/>
            <person name="Montfort J."/>
            <person name="Robinson-Rechavi M."/>
            <person name="Bucao C."/>
            <person name="Bouchez O."/>
            <person name="Gislard M."/>
            <person name="Lluch J."/>
            <person name="Milhes M."/>
            <person name="Lampietro C."/>
            <person name="Lopez Roques C."/>
            <person name="Donnadieu C."/>
            <person name="Braasch I."/>
            <person name="Desvignes T."/>
            <person name="Postlethwait J."/>
            <person name="Bobe J."/>
            <person name="Wedekind C."/>
            <person name="Guiguen Y."/>
        </authorList>
    </citation>
    <scope>NUCLEOTIDE SEQUENCE [LARGE SCALE GENOMIC DNA]</scope>
    <source>
        <strain evidence="1">Cs_M1</strain>
        <tissue evidence="1">Blood</tissue>
    </source>
</reference>
<protein>
    <submittedName>
        <fullName evidence="1">Uncharacterized protein</fullName>
    </submittedName>
</protein>
<dbReference type="EMBL" id="JAGTTL010000001">
    <property type="protein sequence ID" value="KAK6329223.1"/>
    <property type="molecule type" value="Genomic_DNA"/>
</dbReference>